<reference evidence="4" key="1">
    <citation type="submission" date="2023-07" db="EMBL/GenBank/DDBJ databases">
        <title>A draft genome of Kazachstania heterogenica Y-27499.</title>
        <authorList>
            <person name="Donic C."/>
            <person name="Kralova J.S."/>
            <person name="Fidel L."/>
            <person name="Ben-Dor S."/>
            <person name="Jung S."/>
        </authorList>
    </citation>
    <scope>NUCLEOTIDE SEQUENCE [LARGE SCALE GENOMIC DNA]</scope>
    <source>
        <strain evidence="4">Y27499</strain>
    </source>
</reference>
<feature type="compositionally biased region" description="Low complexity" evidence="1">
    <location>
        <begin position="615"/>
        <end position="626"/>
    </location>
</feature>
<proteinExistence type="predicted"/>
<feature type="compositionally biased region" description="Basic and acidic residues" evidence="1">
    <location>
        <begin position="1017"/>
        <end position="1029"/>
    </location>
</feature>
<evidence type="ECO:0000256" key="1">
    <source>
        <dbReference type="SAM" id="MobiDB-lite"/>
    </source>
</evidence>
<feature type="compositionally biased region" description="Low complexity" evidence="1">
    <location>
        <begin position="816"/>
        <end position="826"/>
    </location>
</feature>
<feature type="compositionally biased region" description="Polar residues" evidence="1">
    <location>
        <begin position="768"/>
        <end position="802"/>
    </location>
</feature>
<feature type="region of interest" description="Disordered" evidence="1">
    <location>
        <begin position="767"/>
        <end position="832"/>
    </location>
</feature>
<feature type="compositionally biased region" description="Low complexity" evidence="1">
    <location>
        <begin position="545"/>
        <end position="554"/>
    </location>
</feature>
<dbReference type="Proteomes" id="UP001306508">
    <property type="component" value="Unassembled WGS sequence"/>
</dbReference>
<dbReference type="Pfam" id="PF08550">
    <property type="entry name" value="GATA_AreA"/>
    <property type="match status" value="1"/>
</dbReference>
<feature type="compositionally biased region" description="Acidic residues" evidence="1">
    <location>
        <begin position="595"/>
        <end position="611"/>
    </location>
</feature>
<feature type="region of interest" description="Disordered" evidence="1">
    <location>
        <begin position="11"/>
        <end position="48"/>
    </location>
</feature>
<name>A0AAN7WU11_9SACH</name>
<protein>
    <recommendedName>
        <fullName evidence="2">Nitrogen regulatory protein areA GATA-like domain-containing protein</fullName>
    </recommendedName>
</protein>
<feature type="compositionally biased region" description="Polar residues" evidence="1">
    <location>
        <begin position="435"/>
        <end position="447"/>
    </location>
</feature>
<feature type="region of interest" description="Disordered" evidence="1">
    <location>
        <begin position="591"/>
        <end position="634"/>
    </location>
</feature>
<feature type="region of interest" description="Disordered" evidence="1">
    <location>
        <begin position="1000"/>
        <end position="1035"/>
    </location>
</feature>
<evidence type="ECO:0000259" key="2">
    <source>
        <dbReference type="Pfam" id="PF08550"/>
    </source>
</evidence>
<feature type="compositionally biased region" description="Basic and acidic residues" evidence="1">
    <location>
        <begin position="178"/>
        <end position="191"/>
    </location>
</feature>
<feature type="compositionally biased region" description="Polar residues" evidence="1">
    <location>
        <begin position="457"/>
        <end position="488"/>
    </location>
</feature>
<feature type="compositionally biased region" description="Polar residues" evidence="1">
    <location>
        <begin position="498"/>
        <end position="512"/>
    </location>
</feature>
<feature type="compositionally biased region" description="Polar residues" evidence="1">
    <location>
        <begin position="1000"/>
        <end position="1009"/>
    </location>
</feature>
<feature type="compositionally biased region" description="Polar residues" evidence="1">
    <location>
        <begin position="335"/>
        <end position="351"/>
    </location>
</feature>
<dbReference type="EMBL" id="JAWIZZ010000029">
    <property type="protein sequence ID" value="KAK5781828.1"/>
    <property type="molecule type" value="Genomic_DNA"/>
</dbReference>
<organism evidence="3 4">
    <name type="scientific">Arxiozyma heterogenica</name>
    <dbReference type="NCBI Taxonomy" id="278026"/>
    <lineage>
        <taxon>Eukaryota</taxon>
        <taxon>Fungi</taxon>
        <taxon>Dikarya</taxon>
        <taxon>Ascomycota</taxon>
        <taxon>Saccharomycotina</taxon>
        <taxon>Saccharomycetes</taxon>
        <taxon>Saccharomycetales</taxon>
        <taxon>Saccharomycetaceae</taxon>
        <taxon>Arxiozyma</taxon>
    </lineage>
</organism>
<feature type="compositionally biased region" description="Low complexity" evidence="1">
    <location>
        <begin position="11"/>
        <end position="38"/>
    </location>
</feature>
<feature type="region of interest" description="Disordered" evidence="1">
    <location>
        <begin position="278"/>
        <end position="366"/>
    </location>
</feature>
<dbReference type="InterPro" id="IPR013860">
    <property type="entry name" value="AreA_GATA"/>
</dbReference>
<dbReference type="PANTHER" id="PTHR28051">
    <property type="entry name" value="PROTEIN MTL1-RELATED"/>
    <property type="match status" value="1"/>
</dbReference>
<dbReference type="GO" id="GO:0005773">
    <property type="term" value="C:vacuole"/>
    <property type="evidence" value="ECO:0007669"/>
    <property type="project" value="GOC"/>
</dbReference>
<dbReference type="PANTHER" id="PTHR28051:SF1">
    <property type="entry name" value="PROTEIN MTL1-RELATED"/>
    <property type="match status" value="1"/>
</dbReference>
<evidence type="ECO:0000313" key="3">
    <source>
        <dbReference type="EMBL" id="KAK5781828.1"/>
    </source>
</evidence>
<dbReference type="InterPro" id="IPR052292">
    <property type="entry name" value="Glucose_repression_reg"/>
</dbReference>
<feature type="region of interest" description="Disordered" evidence="1">
    <location>
        <begin position="545"/>
        <end position="572"/>
    </location>
</feature>
<keyword evidence="4" id="KW-1185">Reference proteome</keyword>
<dbReference type="GO" id="GO:0007039">
    <property type="term" value="P:protein catabolic process in the vacuole"/>
    <property type="evidence" value="ECO:0007669"/>
    <property type="project" value="TreeGrafter"/>
</dbReference>
<feature type="compositionally biased region" description="Low complexity" evidence="1">
    <location>
        <begin position="124"/>
        <end position="162"/>
    </location>
</feature>
<feature type="region of interest" description="Disordered" evidence="1">
    <location>
        <begin position="77"/>
        <end position="191"/>
    </location>
</feature>
<sequence length="1035" mass="115564">MSNNLAAYFASSNNTTDNNNNNNINNSNTRNHTTTSNSLYDDDDDMGPSVSMAIEADNDEDFHNLTFKLKRTQSMGLLDPTNPIAKNNSRSTTTTTTTTYNNKQQLPTPNIIDYDAHSDDYDYDANNSDISSNSSDSSSNISDDLVLNNGNTTGDDNQDNFNVGSYTQSSSVSPPAPDDDKLLPQDDNDVVREPQRHVDYLSHHWKESDISNSWKYIIAKKKKRDIDVVNTARLENASWRTWAKARNNLKTVSPEILNWSKDSDVTWLYGPIVRSDNFNNSSGNSHRKRNKIHSKDDYRYDDNDDYDDDYDDDDDDDDDNYERGYGSDGDETSIRLPSTNSSIVNQSNTTSRRPHSSRREITPKPILKRRTVPEIIEENAQWRLNEARKHFNEVRRTQSIKNRDIQTNVHDDYDLLAAKVNAQYFNYPSSSSSSNTASNKQQQIYSSNHNNNNNDNISQTCNDTQANSSNAKYDIPSYTTNQSGNLNISDEKDKKANDSSITNSTSPTKSNVTVLNSNHRNIYTVSQDNSSSNIKNGTLSSILTTSSGFRSKNNNNDKTDISNNNNIKKPNKDRHIHFNDRVEQCMVVKYPSNPSDEDMESGFYSSDDDYNQEFSDYSNSESNSDSSDGENDDEHGLFISARFSRRLDSLAHSPITDNSSIGSNCTSGRHNSHIRPIIKMLPATTLNYGSDDESDNNDFNSGYGNAISHNVNTQRGYDYIYDYNSVYTGDTSSFLPVDPCDIIDVPEGINLQTAIADDNQETYKLLSPSDTKSNQPTALLSPATSNDQYYNSGDDQYSISSNTDDDQFIEDSQYHSSNSGSDSSSSDNEDYLQMGSKCVNSDLGLKRSVSIGRSNNSLVGLSLNNNSNQQLKSTLSQTFLNGSSLARQTKSSNNTLADTFQNKNEIPLSRNASKGFIFSSDSEEESDEALCITDVKENNSNQTHKGDLNLNSLEIKPCPRRKLGPPQRSSSSLLLNNINQAGKYNIDKSIKIPSNTVSSTNISPNNVTIEGSFPPRNDSEKSVMPKEKLTNYNNS</sequence>
<gene>
    <name evidence="3" type="ORF">RI543_000730</name>
</gene>
<feature type="region of interest" description="Disordered" evidence="1">
    <location>
        <begin position="428"/>
        <end position="512"/>
    </location>
</feature>
<feature type="domain" description="Nitrogen regulatory protein areA GATA-like" evidence="2">
    <location>
        <begin position="213"/>
        <end position="244"/>
    </location>
</feature>
<dbReference type="AlphaFoldDB" id="A0AAN7WU11"/>
<dbReference type="GO" id="GO:0042149">
    <property type="term" value="P:cellular response to glucose starvation"/>
    <property type="evidence" value="ECO:0007669"/>
    <property type="project" value="TreeGrafter"/>
</dbReference>
<evidence type="ECO:0000313" key="4">
    <source>
        <dbReference type="Proteomes" id="UP001306508"/>
    </source>
</evidence>
<feature type="compositionally biased region" description="Acidic residues" evidence="1">
    <location>
        <begin position="302"/>
        <end position="320"/>
    </location>
</feature>
<accession>A0AAN7WU11</accession>
<comment type="caution">
    <text evidence="3">The sequence shown here is derived from an EMBL/GenBank/DDBJ whole genome shotgun (WGS) entry which is preliminary data.</text>
</comment>